<evidence type="ECO:0000256" key="5">
    <source>
        <dbReference type="ARBA" id="ARBA00022989"/>
    </source>
</evidence>
<dbReference type="PROSITE" id="PS50928">
    <property type="entry name" value="ABC_TM1"/>
    <property type="match status" value="1"/>
</dbReference>
<organism evidence="9 10">
    <name type="scientific">Flexivirga caeni</name>
    <dbReference type="NCBI Taxonomy" id="2294115"/>
    <lineage>
        <taxon>Bacteria</taxon>
        <taxon>Bacillati</taxon>
        <taxon>Actinomycetota</taxon>
        <taxon>Actinomycetes</taxon>
        <taxon>Micrococcales</taxon>
        <taxon>Dermacoccaceae</taxon>
        <taxon>Flexivirga</taxon>
    </lineage>
</organism>
<name>A0A3M9LXN2_9MICO</name>
<feature type="transmembrane region" description="Helical" evidence="7">
    <location>
        <begin position="21"/>
        <end position="41"/>
    </location>
</feature>
<dbReference type="InterPro" id="IPR005769">
    <property type="entry name" value="PhnE/PtxC"/>
</dbReference>
<evidence type="ECO:0000256" key="7">
    <source>
        <dbReference type="RuleBase" id="RU363032"/>
    </source>
</evidence>
<feature type="transmembrane region" description="Helical" evidence="7">
    <location>
        <begin position="84"/>
        <end position="104"/>
    </location>
</feature>
<keyword evidence="4 7" id="KW-0812">Transmembrane</keyword>
<reference evidence="9 10" key="1">
    <citation type="submission" date="2018-11" db="EMBL/GenBank/DDBJ databases">
        <title>Draft genome of Simplicispira Flexivirga sp. BO-16.</title>
        <authorList>
            <person name="Im W.T."/>
        </authorList>
    </citation>
    <scope>NUCLEOTIDE SEQUENCE [LARGE SCALE GENOMIC DNA]</scope>
    <source>
        <strain evidence="9 10">BO-16</strain>
    </source>
</reference>
<gene>
    <name evidence="9" type="primary">phnE</name>
    <name evidence="9" type="ORF">EFY87_18615</name>
</gene>
<dbReference type="NCBIfam" id="TIGR01097">
    <property type="entry name" value="PhnE"/>
    <property type="match status" value="1"/>
</dbReference>
<keyword evidence="6 7" id="KW-0472">Membrane</keyword>
<dbReference type="PANTHER" id="PTHR30043">
    <property type="entry name" value="PHOSPHONATES TRANSPORT SYSTEM PERMEASE PROTEIN"/>
    <property type="match status" value="1"/>
</dbReference>
<dbReference type="EMBL" id="RJJQ01000025">
    <property type="protein sequence ID" value="RNI18069.1"/>
    <property type="molecule type" value="Genomic_DNA"/>
</dbReference>
<dbReference type="Pfam" id="PF00528">
    <property type="entry name" value="BPD_transp_1"/>
    <property type="match status" value="1"/>
</dbReference>
<evidence type="ECO:0000256" key="1">
    <source>
        <dbReference type="ARBA" id="ARBA00004651"/>
    </source>
</evidence>
<dbReference type="GO" id="GO:0005886">
    <property type="term" value="C:plasma membrane"/>
    <property type="evidence" value="ECO:0007669"/>
    <property type="project" value="UniProtKB-SubCell"/>
</dbReference>
<feature type="transmembrane region" description="Helical" evidence="7">
    <location>
        <begin position="236"/>
        <end position="256"/>
    </location>
</feature>
<accession>A0A3M9LXN2</accession>
<proteinExistence type="inferred from homology"/>
<keyword evidence="5 7" id="KW-1133">Transmembrane helix</keyword>
<evidence type="ECO:0000313" key="9">
    <source>
        <dbReference type="EMBL" id="RNI18069.1"/>
    </source>
</evidence>
<dbReference type="PANTHER" id="PTHR30043:SF1">
    <property type="entry name" value="ABC TRANSPORT SYSTEM PERMEASE PROTEIN P69"/>
    <property type="match status" value="1"/>
</dbReference>
<comment type="similarity">
    <text evidence="7">Belongs to the binding-protein-dependent transport system permease family.</text>
</comment>
<dbReference type="CDD" id="cd06261">
    <property type="entry name" value="TM_PBP2"/>
    <property type="match status" value="1"/>
</dbReference>
<dbReference type="InterPro" id="IPR035906">
    <property type="entry name" value="MetI-like_sf"/>
</dbReference>
<feature type="domain" description="ABC transmembrane type-1" evidence="8">
    <location>
        <begin position="78"/>
        <end position="260"/>
    </location>
</feature>
<dbReference type="GO" id="GO:0015416">
    <property type="term" value="F:ABC-type phosphonate transporter activity"/>
    <property type="evidence" value="ECO:0007669"/>
    <property type="project" value="InterPro"/>
</dbReference>
<keyword evidence="3" id="KW-1003">Cell membrane</keyword>
<evidence type="ECO:0000256" key="4">
    <source>
        <dbReference type="ARBA" id="ARBA00022692"/>
    </source>
</evidence>
<comment type="caution">
    <text evidence="9">The sequence shown here is derived from an EMBL/GenBank/DDBJ whole genome shotgun (WGS) entry which is preliminary data.</text>
</comment>
<dbReference type="Proteomes" id="UP000271678">
    <property type="component" value="Unassembled WGS sequence"/>
</dbReference>
<evidence type="ECO:0000256" key="6">
    <source>
        <dbReference type="ARBA" id="ARBA00023136"/>
    </source>
</evidence>
<sequence length="290" mass="31350">MTTPTAIPAGKAVPPPRPSRLWVRAGWTAVLLVVLAAFWRVNIDWSQLSDFVPSLFHYLRLMFCPPAWSQTSAAFSATILSVQMAWIGSILGILISFPLSFLAARNVVPVWVRLPVRLVLAILRAVPEVVIAILILSVTGLTAWTGALALGIGSIGTLGKWGYESFESVSGGPLEAARATGGSRLAVIRWGLWPQAQPEVLAFWLYRFEISVRSSAILGLIGAGGIGKMLSDNTQYQNWNVVGILLIVVVVVTMIIDQISAVLRQRLITGRWALVGYGARRKALTPTGLA</sequence>
<comment type="subcellular location">
    <subcellularLocation>
        <location evidence="1 7">Cell membrane</location>
        <topology evidence="1 7">Multi-pass membrane protein</topology>
    </subcellularLocation>
</comment>
<dbReference type="Gene3D" id="1.10.3720.10">
    <property type="entry name" value="MetI-like"/>
    <property type="match status" value="1"/>
</dbReference>
<dbReference type="InterPro" id="IPR000515">
    <property type="entry name" value="MetI-like"/>
</dbReference>
<evidence type="ECO:0000259" key="8">
    <source>
        <dbReference type="PROSITE" id="PS50928"/>
    </source>
</evidence>
<dbReference type="AlphaFoldDB" id="A0A3M9LXN2"/>
<evidence type="ECO:0000256" key="3">
    <source>
        <dbReference type="ARBA" id="ARBA00022475"/>
    </source>
</evidence>
<dbReference type="SUPFAM" id="SSF161098">
    <property type="entry name" value="MetI-like"/>
    <property type="match status" value="1"/>
</dbReference>
<keyword evidence="10" id="KW-1185">Reference proteome</keyword>
<evidence type="ECO:0000313" key="10">
    <source>
        <dbReference type="Proteomes" id="UP000271678"/>
    </source>
</evidence>
<dbReference type="RefSeq" id="WP_123272985.1">
    <property type="nucleotide sequence ID" value="NZ_RJJQ01000025.1"/>
</dbReference>
<protein>
    <submittedName>
        <fullName evidence="9">Phosphonate ABC transporter, permease protein PhnE</fullName>
    </submittedName>
</protein>
<evidence type="ECO:0000256" key="2">
    <source>
        <dbReference type="ARBA" id="ARBA00022448"/>
    </source>
</evidence>
<keyword evidence="2 7" id="KW-0813">Transport</keyword>
<dbReference type="OrthoDB" id="9808005at2"/>